<evidence type="ECO:0000259" key="2">
    <source>
        <dbReference type="PROSITE" id="PS51457"/>
    </source>
</evidence>
<comment type="caution">
    <text evidence="3">The sequence shown here is derived from an EMBL/GenBank/DDBJ whole genome shotgun (WGS) entry which is preliminary data.</text>
</comment>
<dbReference type="PANTHER" id="PTHR14628">
    <property type="entry name" value="BEN DOMAIN-CONTAINING PROTEIN 5"/>
    <property type="match status" value="1"/>
</dbReference>
<accession>A0AAQ4ELB8</accession>
<proteinExistence type="predicted"/>
<feature type="region of interest" description="Disordered" evidence="1">
    <location>
        <begin position="299"/>
        <end position="319"/>
    </location>
</feature>
<protein>
    <recommendedName>
        <fullName evidence="2">BEN domain-containing protein</fullName>
    </recommendedName>
</protein>
<name>A0AAQ4ELB8_AMBAM</name>
<gene>
    <name evidence="3" type="ORF">V5799_031148</name>
</gene>
<dbReference type="InterPro" id="IPR040391">
    <property type="entry name" value="BEND5"/>
</dbReference>
<feature type="domain" description="BEN" evidence="2">
    <location>
        <begin position="185"/>
        <end position="294"/>
    </location>
</feature>
<evidence type="ECO:0000256" key="1">
    <source>
        <dbReference type="SAM" id="MobiDB-lite"/>
    </source>
</evidence>
<reference evidence="3 4" key="1">
    <citation type="journal article" date="2023" name="Arcadia Sci">
        <title>De novo assembly of a long-read Amblyomma americanum tick genome.</title>
        <authorList>
            <person name="Chou S."/>
            <person name="Poskanzer K.E."/>
            <person name="Rollins M."/>
            <person name="Thuy-Boun P.S."/>
        </authorList>
    </citation>
    <scope>NUCLEOTIDE SEQUENCE [LARGE SCALE GENOMIC DNA]</scope>
    <source>
        <strain evidence="3">F_SG_1</strain>
        <tissue evidence="3">Salivary glands</tissue>
    </source>
</reference>
<feature type="compositionally biased region" description="Polar residues" evidence="1">
    <location>
        <begin position="37"/>
        <end position="55"/>
    </location>
</feature>
<feature type="compositionally biased region" description="Low complexity" evidence="1">
    <location>
        <begin position="120"/>
        <end position="132"/>
    </location>
</feature>
<dbReference type="GO" id="GO:0003677">
    <property type="term" value="F:DNA binding"/>
    <property type="evidence" value="ECO:0007669"/>
    <property type="project" value="InterPro"/>
</dbReference>
<evidence type="ECO:0000313" key="4">
    <source>
        <dbReference type="Proteomes" id="UP001321473"/>
    </source>
</evidence>
<dbReference type="GO" id="GO:0045892">
    <property type="term" value="P:negative regulation of DNA-templated transcription"/>
    <property type="evidence" value="ECO:0007669"/>
    <property type="project" value="InterPro"/>
</dbReference>
<keyword evidence="4" id="KW-1185">Reference proteome</keyword>
<organism evidence="3 4">
    <name type="scientific">Amblyomma americanum</name>
    <name type="common">Lone star tick</name>
    <dbReference type="NCBI Taxonomy" id="6943"/>
    <lineage>
        <taxon>Eukaryota</taxon>
        <taxon>Metazoa</taxon>
        <taxon>Ecdysozoa</taxon>
        <taxon>Arthropoda</taxon>
        <taxon>Chelicerata</taxon>
        <taxon>Arachnida</taxon>
        <taxon>Acari</taxon>
        <taxon>Parasitiformes</taxon>
        <taxon>Ixodida</taxon>
        <taxon>Ixodoidea</taxon>
        <taxon>Ixodidae</taxon>
        <taxon>Amblyomminae</taxon>
        <taxon>Amblyomma</taxon>
    </lineage>
</organism>
<dbReference type="Gene3D" id="1.10.10.2590">
    <property type="entry name" value="BEN domain"/>
    <property type="match status" value="1"/>
</dbReference>
<dbReference type="AlphaFoldDB" id="A0AAQ4ELB8"/>
<evidence type="ECO:0000313" key="3">
    <source>
        <dbReference type="EMBL" id="KAK8775507.1"/>
    </source>
</evidence>
<sequence>MASRKCSSKDGPPRKKSKLNFQARALAKRSAEDELMEQTSEMEGTEGTSKAVSLQSKVADLEARVKELESLNKELQKALCAKVLNMDSCVLECGHGQPSSHRAQPGPPRAAVPGHASWVQSQSAHGSSASQAKPSSPLPQLAVHPAPFLDVNPADEARLPKAVGPTAQVDNTVGITNEAGEVHVGQGSYVPVAAWNRLLALGSDSTFCKQLAVCLWGNEILAQRSLTGTLSNNAISKGMTKIHPPLSPLKVASVSDSFRYYLMLKGCSAEELSKRHKTVVRYLAQKCCDLRRQDKTAFEPQEPAARSLQPGACSQEPACSQGSVHEQVLKKA</sequence>
<feature type="region of interest" description="Disordered" evidence="1">
    <location>
        <begin position="94"/>
        <end position="143"/>
    </location>
</feature>
<dbReference type="Proteomes" id="UP001321473">
    <property type="component" value="Unassembled WGS sequence"/>
</dbReference>
<dbReference type="InterPro" id="IPR018379">
    <property type="entry name" value="BEN_domain"/>
</dbReference>
<dbReference type="PROSITE" id="PS51457">
    <property type="entry name" value="BEN"/>
    <property type="match status" value="1"/>
</dbReference>
<dbReference type="EMBL" id="JARKHS020014064">
    <property type="protein sequence ID" value="KAK8775507.1"/>
    <property type="molecule type" value="Genomic_DNA"/>
</dbReference>
<dbReference type="PANTHER" id="PTHR14628:SF1">
    <property type="entry name" value="BEN DOMAIN-CONTAINING PROTEIN 5"/>
    <property type="match status" value="1"/>
</dbReference>
<feature type="region of interest" description="Disordered" evidence="1">
    <location>
        <begin position="1"/>
        <end position="55"/>
    </location>
</feature>